<dbReference type="Gene3D" id="1.25.10.10">
    <property type="entry name" value="Leucine-rich Repeat Variant"/>
    <property type="match status" value="1"/>
</dbReference>
<evidence type="ECO:0008006" key="3">
    <source>
        <dbReference type="Google" id="ProtNLM"/>
    </source>
</evidence>
<evidence type="ECO:0000313" key="2">
    <source>
        <dbReference type="Proteomes" id="UP000179807"/>
    </source>
</evidence>
<protein>
    <recommendedName>
        <fullName evidence="3">Importin N-terminal domain-containing protein</fullName>
    </recommendedName>
</protein>
<dbReference type="RefSeq" id="XP_068363175.1">
    <property type="nucleotide sequence ID" value="XM_068501624.1"/>
</dbReference>
<comment type="caution">
    <text evidence="1">The sequence shown here is derived from an EMBL/GenBank/DDBJ whole genome shotgun (WGS) entry which is preliminary data.</text>
</comment>
<dbReference type="InterPro" id="IPR011989">
    <property type="entry name" value="ARM-like"/>
</dbReference>
<reference evidence="1" key="1">
    <citation type="submission" date="2016-10" db="EMBL/GenBank/DDBJ databases">
        <authorList>
            <person name="Benchimol M."/>
            <person name="Almeida L.G."/>
            <person name="Vasconcelos A.T."/>
            <person name="Perreira-Neves A."/>
            <person name="Rosa I.A."/>
            <person name="Tasca T."/>
            <person name="Bogo M.R."/>
            <person name="de Souza W."/>
        </authorList>
    </citation>
    <scope>NUCLEOTIDE SEQUENCE [LARGE SCALE GENOMIC DNA]</scope>
    <source>
        <strain evidence="1">K</strain>
    </source>
</reference>
<sequence length="845" mass="97092">MTLTIQQLEVLLSSFSTNTDNQFVQANNAILNQWRESFNSLEMSIEIISTTNNVQLILFAALTIEYHFQKNASLITNDRNSVIFMNCFKRIHAMGDSIIPIIRENLLRVAATTTYFFPPLLNDIFKESFQVDILIYFFDYLLQEIEKNKMIYNKNKQEIPLDQLELERTISNNISSICDILQHGNLTSSWISLYHSLFRYVNPIFPLAVFLPQIQRAAMDDSLMPGILDLYDHIVGSNDPDDFLFIKDFMGFMVKYASSALNESDEGKFGYASFIWNKTIDVGFQFFGHPTVGTQFTSQIFQEFCNNLQIIMRVNIDDFFPLLNLYASCLGYNSEALDPQFMTTCVSNCLDFMIDLVDRYPNQLCCREMDECFTILMEDFDSKEILKIAHNQSPEMQEAHQLYNKFLSQYFYAKTSRELTNGVVYALSFSPEKIRQFFASSVAVKIAEMSQPPITAIYFISRCSQFTPELHKIQINLTFALFEAAPPYEIGEALISLTENYASSFVEQAENYISPILKILDNLPSNDIASHLFIAMFNILSSVVQNLGQLNSLFDGVGVCFINKIRQQITDFDMLYQLNNFVVPIIQRSKNYNQLMTPYYSTLFEHITSILSPLLGVANDAIQCELCQPFDVALEHFWVLNKQPIFSWIENILNIYPVKDHLLILRYLIEFLPSENINTFLSKSATYSNEILFGEIILFSTMFQINPTLLVSHVPFEYVIYPLKSPSPATLEKELNLLGKIVQSDLTLPQELALKIAQFVTERTFSNPNTSNFMCMFLAVYLCRVIGQKYNCLSMTLQYILQAVGIQNPQTETFARAYIGDKIEELNAGFQLLMSVVDQKFKKSF</sequence>
<evidence type="ECO:0000313" key="1">
    <source>
        <dbReference type="EMBL" id="OHT10039.1"/>
    </source>
</evidence>
<dbReference type="VEuPathDB" id="TrichDB:TRFO_20844"/>
<dbReference type="EMBL" id="MLAK01000623">
    <property type="protein sequence ID" value="OHT10039.1"/>
    <property type="molecule type" value="Genomic_DNA"/>
</dbReference>
<proteinExistence type="predicted"/>
<accession>A0A1J4KF26</accession>
<dbReference type="Proteomes" id="UP000179807">
    <property type="component" value="Unassembled WGS sequence"/>
</dbReference>
<keyword evidence="2" id="KW-1185">Reference proteome</keyword>
<dbReference type="GeneID" id="94836328"/>
<dbReference type="InterPro" id="IPR016024">
    <property type="entry name" value="ARM-type_fold"/>
</dbReference>
<dbReference type="AlphaFoldDB" id="A0A1J4KF26"/>
<organism evidence="1 2">
    <name type="scientific">Tritrichomonas foetus</name>
    <dbReference type="NCBI Taxonomy" id="1144522"/>
    <lineage>
        <taxon>Eukaryota</taxon>
        <taxon>Metamonada</taxon>
        <taxon>Parabasalia</taxon>
        <taxon>Tritrichomonadida</taxon>
        <taxon>Tritrichomonadidae</taxon>
        <taxon>Tritrichomonas</taxon>
    </lineage>
</organism>
<name>A0A1J4KF26_9EUKA</name>
<dbReference type="SUPFAM" id="SSF48371">
    <property type="entry name" value="ARM repeat"/>
    <property type="match status" value="1"/>
</dbReference>
<gene>
    <name evidence="1" type="ORF">TRFO_20844</name>
</gene>